<reference evidence="2 3" key="1">
    <citation type="journal article" date="2019" name="Commun. Biol.">
        <title>The bagworm genome reveals a unique fibroin gene that provides high tensile strength.</title>
        <authorList>
            <person name="Kono N."/>
            <person name="Nakamura H."/>
            <person name="Ohtoshi R."/>
            <person name="Tomita M."/>
            <person name="Numata K."/>
            <person name="Arakawa K."/>
        </authorList>
    </citation>
    <scope>NUCLEOTIDE SEQUENCE [LARGE SCALE GENOMIC DNA]</scope>
</reference>
<dbReference type="AlphaFoldDB" id="A0A4C2A0F5"/>
<protein>
    <submittedName>
        <fullName evidence="2">Uncharacterized protein</fullName>
    </submittedName>
</protein>
<dbReference type="Proteomes" id="UP000299102">
    <property type="component" value="Unassembled WGS sequence"/>
</dbReference>
<organism evidence="2 3">
    <name type="scientific">Eumeta variegata</name>
    <name type="common">Bagworm moth</name>
    <name type="synonym">Eumeta japonica</name>
    <dbReference type="NCBI Taxonomy" id="151549"/>
    <lineage>
        <taxon>Eukaryota</taxon>
        <taxon>Metazoa</taxon>
        <taxon>Ecdysozoa</taxon>
        <taxon>Arthropoda</taxon>
        <taxon>Hexapoda</taxon>
        <taxon>Insecta</taxon>
        <taxon>Pterygota</taxon>
        <taxon>Neoptera</taxon>
        <taxon>Endopterygota</taxon>
        <taxon>Lepidoptera</taxon>
        <taxon>Glossata</taxon>
        <taxon>Ditrysia</taxon>
        <taxon>Tineoidea</taxon>
        <taxon>Psychidae</taxon>
        <taxon>Oiketicinae</taxon>
        <taxon>Eumeta</taxon>
    </lineage>
</organism>
<feature type="region of interest" description="Disordered" evidence="1">
    <location>
        <begin position="126"/>
        <end position="151"/>
    </location>
</feature>
<accession>A0A4C2A0F5</accession>
<evidence type="ECO:0000313" key="2">
    <source>
        <dbReference type="EMBL" id="GBP93740.1"/>
    </source>
</evidence>
<dbReference type="EMBL" id="BGZK01002412">
    <property type="protein sequence ID" value="GBP93740.1"/>
    <property type="molecule type" value="Genomic_DNA"/>
</dbReference>
<evidence type="ECO:0000256" key="1">
    <source>
        <dbReference type="SAM" id="MobiDB-lite"/>
    </source>
</evidence>
<proteinExistence type="predicted"/>
<gene>
    <name evidence="2" type="ORF">EVAR_67032_1</name>
</gene>
<keyword evidence="3" id="KW-1185">Reference proteome</keyword>
<comment type="caution">
    <text evidence="2">The sequence shown here is derived from an EMBL/GenBank/DDBJ whole genome shotgun (WGS) entry which is preliminary data.</text>
</comment>
<feature type="compositionally biased region" description="Basic and acidic residues" evidence="1">
    <location>
        <begin position="130"/>
        <end position="142"/>
    </location>
</feature>
<evidence type="ECO:0000313" key="3">
    <source>
        <dbReference type="Proteomes" id="UP000299102"/>
    </source>
</evidence>
<sequence length="214" mass="24366">MGRPTKRAAHKSHPYSKPLRVPLIHIRLRQLLDHNDLTVELNQIKSEPDGKHQLSYNKKNYQNRFTQSKVLRNATNMESTKSVEPFTCDALPYMWQLIFIYIDVQICGSVRCGNHKTTPATSLGVWNNKTGHESRTVPRSDPFRISTSGPSMTPRQGLFSRQVNPFHHHIGATRMGAFCGSVRRRLKDTLYLGTSILGPQNFQIVCIAFFTSTE</sequence>
<name>A0A4C2A0F5_EUMVA</name>